<dbReference type="InterPro" id="IPR013783">
    <property type="entry name" value="Ig-like_fold"/>
</dbReference>
<dbReference type="InterPro" id="IPR036179">
    <property type="entry name" value="Ig-like_dom_sf"/>
</dbReference>
<keyword evidence="4 7" id="KW-0472">Membrane</keyword>
<dbReference type="Proteomes" id="UP000515161">
    <property type="component" value="Unplaced"/>
</dbReference>
<evidence type="ECO:0000256" key="1">
    <source>
        <dbReference type="ARBA" id="ARBA00004167"/>
    </source>
</evidence>
<gene>
    <name evidence="10" type="primary">LOC117554092</name>
</gene>
<keyword evidence="5" id="KW-1015">Disulfide bond</keyword>
<dbReference type="SMART" id="SM00409">
    <property type="entry name" value="IG"/>
    <property type="match status" value="5"/>
</dbReference>
<feature type="region of interest" description="Disordered" evidence="6">
    <location>
        <begin position="916"/>
        <end position="956"/>
    </location>
</feature>
<keyword evidence="3 7" id="KW-1133">Transmembrane helix</keyword>
<dbReference type="PANTHER" id="PTHR46484:SF1">
    <property type="entry name" value="SCHWANN CELL MYELIN PROTEIN-RELATED"/>
    <property type="match status" value="1"/>
</dbReference>
<dbReference type="PANTHER" id="PTHR46484">
    <property type="entry name" value="SI:CH211-171H4.5-RELATED"/>
    <property type="match status" value="1"/>
</dbReference>
<evidence type="ECO:0000256" key="2">
    <source>
        <dbReference type="ARBA" id="ARBA00022692"/>
    </source>
</evidence>
<feature type="domain" description="Ig-like" evidence="8">
    <location>
        <begin position="244"/>
        <end position="334"/>
    </location>
</feature>
<feature type="region of interest" description="Disordered" evidence="6">
    <location>
        <begin position="986"/>
        <end position="1014"/>
    </location>
</feature>
<feature type="domain" description="Ig-like" evidence="8">
    <location>
        <begin position="149"/>
        <end position="237"/>
    </location>
</feature>
<organism evidence="9 10">
    <name type="scientific">Gymnodraco acuticeps</name>
    <name type="common">Antarctic dragonfish</name>
    <dbReference type="NCBI Taxonomy" id="8218"/>
    <lineage>
        <taxon>Eukaryota</taxon>
        <taxon>Metazoa</taxon>
        <taxon>Chordata</taxon>
        <taxon>Craniata</taxon>
        <taxon>Vertebrata</taxon>
        <taxon>Euteleostomi</taxon>
        <taxon>Actinopterygii</taxon>
        <taxon>Neopterygii</taxon>
        <taxon>Teleostei</taxon>
        <taxon>Neoteleostei</taxon>
        <taxon>Acanthomorphata</taxon>
        <taxon>Eupercaria</taxon>
        <taxon>Perciformes</taxon>
        <taxon>Notothenioidei</taxon>
        <taxon>Bathydraconidae</taxon>
        <taxon>Gymnodraco</taxon>
    </lineage>
</organism>
<evidence type="ECO:0000256" key="5">
    <source>
        <dbReference type="ARBA" id="ARBA00023157"/>
    </source>
</evidence>
<evidence type="ECO:0000256" key="6">
    <source>
        <dbReference type="SAM" id="MobiDB-lite"/>
    </source>
</evidence>
<dbReference type="RefSeq" id="XP_034084224.1">
    <property type="nucleotide sequence ID" value="XM_034228333.1"/>
</dbReference>
<comment type="subcellular location">
    <subcellularLocation>
        <location evidence="1">Membrane</location>
        <topology evidence="1">Single-pass membrane protein</topology>
    </subcellularLocation>
</comment>
<dbReference type="InterPro" id="IPR013106">
    <property type="entry name" value="Ig_V-set"/>
</dbReference>
<dbReference type="Gene3D" id="2.60.40.10">
    <property type="entry name" value="Immunoglobulins"/>
    <property type="match status" value="8"/>
</dbReference>
<dbReference type="InterPro" id="IPR007110">
    <property type="entry name" value="Ig-like_dom"/>
</dbReference>
<evidence type="ECO:0000256" key="7">
    <source>
        <dbReference type="SAM" id="Phobius"/>
    </source>
</evidence>
<dbReference type="InterPro" id="IPR013162">
    <property type="entry name" value="CD80_C2-set"/>
</dbReference>
<name>A0A6P8V226_GYMAC</name>
<reference evidence="10" key="1">
    <citation type="submission" date="2025-08" db="UniProtKB">
        <authorList>
            <consortium name="RefSeq"/>
        </authorList>
    </citation>
    <scope>IDENTIFICATION</scope>
</reference>
<dbReference type="SUPFAM" id="SSF48726">
    <property type="entry name" value="Immunoglobulin"/>
    <property type="match status" value="7"/>
</dbReference>
<dbReference type="InterPro" id="IPR003599">
    <property type="entry name" value="Ig_sub"/>
</dbReference>
<evidence type="ECO:0000256" key="3">
    <source>
        <dbReference type="ARBA" id="ARBA00022989"/>
    </source>
</evidence>
<feature type="transmembrane region" description="Helical" evidence="7">
    <location>
        <begin position="886"/>
        <end position="911"/>
    </location>
</feature>
<dbReference type="KEGG" id="gacu:117554092"/>
<proteinExistence type="predicted"/>
<dbReference type="GeneID" id="117554092"/>
<dbReference type="Pfam" id="PF07686">
    <property type="entry name" value="V-set"/>
    <property type="match status" value="1"/>
</dbReference>
<dbReference type="Pfam" id="PF08205">
    <property type="entry name" value="C2-set_2"/>
    <property type="match status" value="1"/>
</dbReference>
<sequence length="1014" mass="114490">MSGFRHSLLSFGILGYIFFQGLWAWHVKMPRNIKGLSGSCLVIPCTFDYYEYPPLRPDRVVWYQYKNQGYPLVYDNWYKDYVINIFKGRTHVFTSKYKKTCTLEIYPVNQYHHQQKLYPWVDPENVGKTTFRFYDTTVTIEVVDWAATPYIMISGSMKVGQSVTVQCYVYHTCSTYPPTLSLNIPLQSHSLAHVSMTDGTSRTTLTTTLNIDRDHQTVECSVRHVSGQTARATKPLTAECSFLPLTISQTSNTFLEGQPRTVTCTASYTCPKHLPTLSWNYGNMPTTTENSKSGIASWRTVSTLTFTASSNDHGRSLTCYARFIRGQMQEKSITLRVKRNMLSLGWSFTTPNSITGMKGSCIVIPCTFTYSISQPADLKVAWYLYQSNGYPSVYEERRNVISKYQGITSLIPSVREGNCSLKIERLDMSHNQDRLYPWVDKNPITSYHSLGHSFNDKTCQLIVSDQAQEPQLSIIGIPRVGEESTITCSVRHTCASAPPELILNGIPATNVIGDTLVSDWIWERTAEHTWAVKEEDQSVRCTVRYRGGQEATSELKLNVECPYDQITMTERLIEATEGVAKSVVCSVSYKCRKNKPSIGWNFEDLQSYLKTKFISNNTYETLSNLTFIGSLGDNGKPLNCTATFLTGETSDSAILHIKKYERPIDPHENDTLYVQAVKVPFRFNALTRSCVVIPCSLPYQEVPITRGIWSKKTGDTIYHNAQSKVIDHFKGRTKMKKDLSHGDCSLEIDDIRPFDNGPFCFHAEIGHERHKYNNSCVFIVMKASPEKPVMTPVPAEVDAGLTINVSCSVAHTCASHPPVFSWSVPNITSKVQSTMTTPGVWETTSTITFIAAGGDGVMSLTCTAVYWLEKQRASTVQLTVKGSSSWPLIAAVSAISLILIIIAAVIGVVFYRRRRRPDNSLTPPPGPEKRRSLWDRVSRRNRENRERPPRPEKRGSIWRRFSQNQGNKANLSVGYSNNSDYVSWNHKQRCPSPKTNRRPPHSDRLLVDDTYANC</sequence>
<dbReference type="OrthoDB" id="10039395at2759"/>
<evidence type="ECO:0000313" key="9">
    <source>
        <dbReference type="Proteomes" id="UP000515161"/>
    </source>
</evidence>
<evidence type="ECO:0000259" key="8">
    <source>
        <dbReference type="PROSITE" id="PS50835"/>
    </source>
</evidence>
<evidence type="ECO:0000313" key="10">
    <source>
        <dbReference type="RefSeq" id="XP_034084224.1"/>
    </source>
</evidence>
<dbReference type="GO" id="GO:0016020">
    <property type="term" value="C:membrane"/>
    <property type="evidence" value="ECO:0007669"/>
    <property type="project" value="UniProtKB-SubCell"/>
</dbReference>
<keyword evidence="2 7" id="KW-0812">Transmembrane</keyword>
<keyword evidence="9" id="KW-1185">Reference proteome</keyword>
<evidence type="ECO:0000256" key="4">
    <source>
        <dbReference type="ARBA" id="ARBA00023136"/>
    </source>
</evidence>
<feature type="domain" description="Ig-like" evidence="8">
    <location>
        <begin position="788"/>
        <end position="879"/>
    </location>
</feature>
<protein>
    <submittedName>
        <fullName evidence="10">Myelin-associated glycoprotein-like</fullName>
    </submittedName>
</protein>
<dbReference type="AlphaFoldDB" id="A0A6P8V226"/>
<accession>A0A6P8V226</accession>
<feature type="compositionally biased region" description="Basic and acidic residues" evidence="6">
    <location>
        <begin position="927"/>
        <end position="955"/>
    </location>
</feature>
<dbReference type="PROSITE" id="PS50835">
    <property type="entry name" value="IG_LIKE"/>
    <property type="match status" value="3"/>
</dbReference>
<dbReference type="InParanoid" id="A0A6P8V226"/>